<dbReference type="InterPro" id="IPR014776">
    <property type="entry name" value="4pyrrole_Mease_sub2"/>
</dbReference>
<evidence type="ECO:0000256" key="3">
    <source>
        <dbReference type="ARBA" id="ARBA00022603"/>
    </source>
</evidence>
<dbReference type="FunFam" id="3.40.1010.10:FF:000007">
    <property type="entry name" value="Ribosomal RNA small subunit methyltransferase I"/>
    <property type="match status" value="1"/>
</dbReference>
<dbReference type="HAMAP" id="MF_01877">
    <property type="entry name" value="16SrRNA_methyltr_I"/>
    <property type="match status" value="1"/>
</dbReference>
<proteinExistence type="inferred from homology"/>
<evidence type="ECO:0000256" key="1">
    <source>
        <dbReference type="ARBA" id="ARBA00022490"/>
    </source>
</evidence>
<dbReference type="CDD" id="cd11648">
    <property type="entry name" value="RsmI"/>
    <property type="match status" value="1"/>
</dbReference>
<sequence length="312" mass="34024">MTDSADWEKAGPTWKRHAELAAGQSWPAGCLYVVATPIGNLEDLSLRAWEALRRCDAIAAEDTRTTRTLLDAWGLATPLLAAHRHNERDAAQAVIGRLARGERIALVSDAGAPAVSDPGARVVREVRAAGYRVVPLPGPSAVIAALMASGATSDEAPGFAFAGFMPPKAQARRKWLDRWLAWPVPVVMFEAPHRLRAALQELAAAAGPARRVTIARELSKRFEEIHTLPAGAALAWLDEDAHREQGEFVLVVHADEREAEPDEALTPEQRRLMESLLEDLSVRDAARIGARATGLARDRLYAWALARERADR</sequence>
<dbReference type="RefSeq" id="WP_368640127.1">
    <property type="nucleotide sequence ID" value="NZ_CP158254.1"/>
</dbReference>
<dbReference type="InterPro" id="IPR035996">
    <property type="entry name" value="4pyrrol_Methylase_sf"/>
</dbReference>
<dbReference type="EMBL" id="CP158262">
    <property type="protein sequence ID" value="XDJ69838.1"/>
    <property type="molecule type" value="Genomic_DNA"/>
</dbReference>
<evidence type="ECO:0000256" key="5">
    <source>
        <dbReference type="ARBA" id="ARBA00022691"/>
    </source>
</evidence>
<dbReference type="PANTHER" id="PTHR46111:SF1">
    <property type="entry name" value="RIBOSOMAL RNA SMALL SUBUNIT METHYLTRANSFERASE I"/>
    <property type="match status" value="1"/>
</dbReference>
<comment type="subcellular location">
    <subcellularLocation>
        <location evidence="6">Cytoplasm</location>
    </subcellularLocation>
</comment>
<keyword evidence="5 6" id="KW-0949">S-adenosyl-L-methionine</keyword>
<reference evidence="9" key="1">
    <citation type="submission" date="2024-05" db="EMBL/GenBank/DDBJ databases">
        <authorList>
            <person name="Luo Y.-C."/>
            <person name="Nicholds J."/>
            <person name="Mortimer T."/>
            <person name="Maboni G."/>
        </authorList>
    </citation>
    <scope>NUCLEOTIDE SEQUENCE</scope>
    <source>
        <strain evidence="10">144863</strain>
        <strain evidence="9">151836</strain>
    </source>
</reference>
<dbReference type="InterPro" id="IPR000878">
    <property type="entry name" value="4pyrrol_Mease"/>
</dbReference>
<evidence type="ECO:0000256" key="4">
    <source>
        <dbReference type="ARBA" id="ARBA00022679"/>
    </source>
</evidence>
<evidence type="ECO:0000259" key="8">
    <source>
        <dbReference type="Pfam" id="PF23016"/>
    </source>
</evidence>
<dbReference type="EMBL" id="CP158254">
    <property type="protein sequence ID" value="XDJ47805.1"/>
    <property type="molecule type" value="Genomic_DNA"/>
</dbReference>
<comment type="catalytic activity">
    <reaction evidence="6">
        <text>cytidine(1402) in 16S rRNA + S-adenosyl-L-methionine = 2'-O-methylcytidine(1402) in 16S rRNA + S-adenosyl-L-homocysteine + H(+)</text>
        <dbReference type="Rhea" id="RHEA:42924"/>
        <dbReference type="Rhea" id="RHEA-COMP:10285"/>
        <dbReference type="Rhea" id="RHEA-COMP:10286"/>
        <dbReference type="ChEBI" id="CHEBI:15378"/>
        <dbReference type="ChEBI" id="CHEBI:57856"/>
        <dbReference type="ChEBI" id="CHEBI:59789"/>
        <dbReference type="ChEBI" id="CHEBI:74495"/>
        <dbReference type="ChEBI" id="CHEBI:82748"/>
        <dbReference type="EC" id="2.1.1.198"/>
    </reaction>
</comment>
<evidence type="ECO:0000313" key="9">
    <source>
        <dbReference type="EMBL" id="XDJ47805.1"/>
    </source>
</evidence>
<keyword evidence="4 6" id="KW-0808">Transferase</keyword>
<dbReference type="InterPro" id="IPR008189">
    <property type="entry name" value="rRNA_ssu_MeTfrase_I"/>
</dbReference>
<dbReference type="GO" id="GO:0070677">
    <property type="term" value="F:rRNA (cytosine-2'-O-)-methyltransferase activity"/>
    <property type="evidence" value="ECO:0007669"/>
    <property type="project" value="UniProtKB-UniRule"/>
</dbReference>
<dbReference type="SUPFAM" id="SSF53790">
    <property type="entry name" value="Tetrapyrrole methylase"/>
    <property type="match status" value="1"/>
</dbReference>
<dbReference type="EC" id="2.1.1.198" evidence="6"/>
<comment type="similarity">
    <text evidence="6">Belongs to the methyltransferase superfamily. RsmI family.</text>
</comment>
<dbReference type="InterPro" id="IPR053910">
    <property type="entry name" value="RsmI_HTH"/>
</dbReference>
<evidence type="ECO:0000256" key="2">
    <source>
        <dbReference type="ARBA" id="ARBA00022552"/>
    </source>
</evidence>
<accession>A0AB39D1C9</accession>
<evidence type="ECO:0000256" key="6">
    <source>
        <dbReference type="HAMAP-Rule" id="MF_01877"/>
    </source>
</evidence>
<evidence type="ECO:0000313" key="10">
    <source>
        <dbReference type="EMBL" id="XDJ69838.1"/>
    </source>
</evidence>
<dbReference type="Gene3D" id="3.40.1010.10">
    <property type="entry name" value="Cobalt-precorrin-4 Transmethylase, Domain 1"/>
    <property type="match status" value="1"/>
</dbReference>
<dbReference type="InterPro" id="IPR018063">
    <property type="entry name" value="SAM_MeTrfase_RsmI_CS"/>
</dbReference>
<dbReference type="AlphaFoldDB" id="A0AB39D1C9"/>
<dbReference type="GO" id="GO:0005737">
    <property type="term" value="C:cytoplasm"/>
    <property type="evidence" value="ECO:0007669"/>
    <property type="project" value="UniProtKB-SubCell"/>
</dbReference>
<dbReference type="PROSITE" id="PS01296">
    <property type="entry name" value="RSMI"/>
    <property type="match status" value="1"/>
</dbReference>
<feature type="domain" description="Tetrapyrrole methylase" evidence="7">
    <location>
        <begin position="31"/>
        <end position="230"/>
    </location>
</feature>
<gene>
    <name evidence="6 9" type="primary">rsmI</name>
    <name evidence="10" type="ORF">ABRY94_03280</name>
    <name evidence="9" type="ORF">ABRZ04_01650</name>
</gene>
<keyword evidence="2 6" id="KW-0698">rRNA processing</keyword>
<feature type="domain" description="RsmI HTH" evidence="8">
    <location>
        <begin position="263"/>
        <end position="307"/>
    </location>
</feature>
<evidence type="ECO:0000259" key="7">
    <source>
        <dbReference type="Pfam" id="PF00590"/>
    </source>
</evidence>
<dbReference type="InterPro" id="IPR014777">
    <property type="entry name" value="4pyrrole_Mease_sub1"/>
</dbReference>
<name>A0AB39D1C9_9BURK</name>
<dbReference type="Pfam" id="PF23016">
    <property type="entry name" value="RsmI_C"/>
    <property type="match status" value="1"/>
</dbReference>
<comment type="function">
    <text evidence="6">Catalyzes the 2'-O-methylation of the ribose of cytidine 1402 (C1402) in 16S rRNA.</text>
</comment>
<organism evidence="9">
    <name type="scientific">Castellaniella ginsengisoli</name>
    <dbReference type="NCBI Taxonomy" id="546114"/>
    <lineage>
        <taxon>Bacteria</taxon>
        <taxon>Pseudomonadati</taxon>
        <taxon>Pseudomonadota</taxon>
        <taxon>Betaproteobacteria</taxon>
        <taxon>Burkholderiales</taxon>
        <taxon>Alcaligenaceae</taxon>
        <taxon>Castellaniella</taxon>
    </lineage>
</organism>
<protein>
    <recommendedName>
        <fullName evidence="6">Ribosomal RNA small subunit methyltransferase I</fullName>
        <ecNumber evidence="6">2.1.1.198</ecNumber>
    </recommendedName>
    <alternativeName>
        <fullName evidence="6">16S rRNA 2'-O-ribose C1402 methyltransferase</fullName>
    </alternativeName>
    <alternativeName>
        <fullName evidence="6">rRNA (cytidine-2'-O-)-methyltransferase RsmI</fullName>
    </alternativeName>
</protein>
<dbReference type="Gene3D" id="3.30.950.10">
    <property type="entry name" value="Methyltransferase, Cobalt-precorrin-4 Transmethylase, Domain 2"/>
    <property type="match status" value="1"/>
</dbReference>
<dbReference type="Pfam" id="PF00590">
    <property type="entry name" value="TP_methylase"/>
    <property type="match status" value="1"/>
</dbReference>
<dbReference type="PANTHER" id="PTHR46111">
    <property type="entry name" value="RIBOSOMAL RNA SMALL SUBUNIT METHYLTRANSFERASE I"/>
    <property type="match status" value="1"/>
</dbReference>
<keyword evidence="3 6" id="KW-0489">Methyltransferase</keyword>
<keyword evidence="1 6" id="KW-0963">Cytoplasm</keyword>
<dbReference type="PIRSF" id="PIRSF005917">
    <property type="entry name" value="MTase_YraL"/>
    <property type="match status" value="1"/>
</dbReference>
<dbReference type="NCBIfam" id="TIGR00096">
    <property type="entry name" value="16S rRNA (cytidine(1402)-2'-O)-methyltransferase"/>
    <property type="match status" value="1"/>
</dbReference>